<keyword evidence="1" id="KW-0812">Transmembrane</keyword>
<keyword evidence="1" id="KW-1133">Transmembrane helix</keyword>
<evidence type="ECO:0000313" key="2">
    <source>
        <dbReference type="EMBL" id="MBX16342.1"/>
    </source>
</evidence>
<keyword evidence="1" id="KW-0472">Membrane</keyword>
<dbReference type="AlphaFoldDB" id="A0A2P2LEE7"/>
<accession>A0A2P2LEE7</accession>
<evidence type="ECO:0000256" key="1">
    <source>
        <dbReference type="SAM" id="Phobius"/>
    </source>
</evidence>
<sequence>MAWSFCWPMVKRNDCFVGKGCERVKYDFCLRLLCLFPALPVSLLDTIICGFLEYHSHAVLLLGLRWIEYSLVVHVLRFWLNAHPNLIPLLFSTHFITTLLLNVTKKH</sequence>
<feature type="transmembrane region" description="Helical" evidence="1">
    <location>
        <begin position="86"/>
        <end position="104"/>
    </location>
</feature>
<name>A0A2P2LEE7_RHIMU</name>
<proteinExistence type="predicted"/>
<feature type="transmembrane region" description="Helical" evidence="1">
    <location>
        <begin position="30"/>
        <end position="52"/>
    </location>
</feature>
<reference evidence="2" key="1">
    <citation type="submission" date="2018-02" db="EMBL/GenBank/DDBJ databases">
        <title>Rhizophora mucronata_Transcriptome.</title>
        <authorList>
            <person name="Meera S.P."/>
            <person name="Sreeshan A."/>
            <person name="Augustine A."/>
        </authorList>
    </citation>
    <scope>NUCLEOTIDE SEQUENCE</scope>
    <source>
        <tissue evidence="2">Leaf</tissue>
    </source>
</reference>
<dbReference type="EMBL" id="GGEC01035858">
    <property type="protein sequence ID" value="MBX16342.1"/>
    <property type="molecule type" value="Transcribed_RNA"/>
</dbReference>
<protein>
    <submittedName>
        <fullName evidence="2">Uncharacterized protein</fullName>
    </submittedName>
</protein>
<organism evidence="2">
    <name type="scientific">Rhizophora mucronata</name>
    <name type="common">Asiatic mangrove</name>
    <dbReference type="NCBI Taxonomy" id="61149"/>
    <lineage>
        <taxon>Eukaryota</taxon>
        <taxon>Viridiplantae</taxon>
        <taxon>Streptophyta</taxon>
        <taxon>Embryophyta</taxon>
        <taxon>Tracheophyta</taxon>
        <taxon>Spermatophyta</taxon>
        <taxon>Magnoliopsida</taxon>
        <taxon>eudicotyledons</taxon>
        <taxon>Gunneridae</taxon>
        <taxon>Pentapetalae</taxon>
        <taxon>rosids</taxon>
        <taxon>fabids</taxon>
        <taxon>Malpighiales</taxon>
        <taxon>Rhizophoraceae</taxon>
        <taxon>Rhizophora</taxon>
    </lineage>
</organism>